<keyword evidence="6" id="KW-0804">Transcription</keyword>
<keyword evidence="2" id="KW-0240">DNA-directed RNA polymerase</keyword>
<reference evidence="10" key="1">
    <citation type="submission" date="2023-01" db="EMBL/GenBank/DDBJ databases">
        <title>The chitinases involved in constricting ring structure development in the nematode-trapping fungus Drechslerella dactyloides.</title>
        <authorList>
            <person name="Wang R."/>
            <person name="Zhang L."/>
            <person name="Tang P."/>
            <person name="Li S."/>
            <person name="Liang L."/>
        </authorList>
    </citation>
    <scope>NUCLEOTIDE SEQUENCE</scope>
    <source>
        <strain evidence="10">YMF1.00031</strain>
    </source>
</reference>
<dbReference type="InterPro" id="IPR015915">
    <property type="entry name" value="Kelch-typ_b-propeller"/>
</dbReference>
<keyword evidence="1" id="KW-0880">Kelch repeat</keyword>
<evidence type="ECO:0000313" key="10">
    <source>
        <dbReference type="EMBL" id="KAJ6264472.1"/>
    </source>
</evidence>
<feature type="compositionally biased region" description="Polar residues" evidence="8">
    <location>
        <begin position="577"/>
        <end position="591"/>
    </location>
</feature>
<dbReference type="Gene3D" id="1.10.10.60">
    <property type="entry name" value="Homeodomain-like"/>
    <property type="match status" value="1"/>
</dbReference>
<dbReference type="SUPFAM" id="SSF46924">
    <property type="entry name" value="RNA polymerase subunit RPB10"/>
    <property type="match status" value="1"/>
</dbReference>
<dbReference type="InterPro" id="IPR011333">
    <property type="entry name" value="SKP1/BTB/POZ_sf"/>
</dbReference>
<keyword evidence="4" id="KW-0677">Repeat</keyword>
<feature type="region of interest" description="Disordered" evidence="8">
    <location>
        <begin position="123"/>
        <end position="196"/>
    </location>
</feature>
<dbReference type="Gene3D" id="2.120.10.80">
    <property type="entry name" value="Kelch-type beta propeller"/>
    <property type="match status" value="1"/>
</dbReference>
<dbReference type="InterPro" id="IPR023580">
    <property type="entry name" value="RNA_pol_su_RPB10"/>
</dbReference>
<comment type="caution">
    <text evidence="10">The sequence shown here is derived from an EMBL/GenBank/DDBJ whole genome shotgun (WGS) entry which is preliminary data.</text>
</comment>
<comment type="similarity">
    <text evidence="7">Belongs to the archaeal Rpo10/eukaryotic RPB10 RNA polymerase subunit family.</text>
</comment>
<feature type="compositionally biased region" description="Polar residues" evidence="8">
    <location>
        <begin position="611"/>
        <end position="620"/>
    </location>
</feature>
<keyword evidence="5" id="KW-0862">Zinc</keyword>
<protein>
    <recommendedName>
        <fullName evidence="9">BTB domain-containing protein</fullName>
    </recommendedName>
</protein>
<keyword evidence="11" id="KW-1185">Reference proteome</keyword>
<evidence type="ECO:0000256" key="8">
    <source>
        <dbReference type="SAM" id="MobiDB-lite"/>
    </source>
</evidence>
<keyword evidence="3" id="KW-0479">Metal-binding</keyword>
<dbReference type="Proteomes" id="UP001221413">
    <property type="component" value="Unassembled WGS sequence"/>
</dbReference>
<evidence type="ECO:0000259" key="9">
    <source>
        <dbReference type="PROSITE" id="PS50097"/>
    </source>
</evidence>
<evidence type="ECO:0000256" key="2">
    <source>
        <dbReference type="ARBA" id="ARBA00022478"/>
    </source>
</evidence>
<gene>
    <name evidence="10" type="ORF">Dda_0618</name>
</gene>
<dbReference type="SUPFAM" id="SSF54695">
    <property type="entry name" value="POZ domain"/>
    <property type="match status" value="1"/>
</dbReference>
<accession>A0AAD6NN64</accession>
<organism evidence="10 11">
    <name type="scientific">Drechslerella dactyloides</name>
    <name type="common">Nematode-trapping fungus</name>
    <name type="synonym">Arthrobotrys dactyloides</name>
    <dbReference type="NCBI Taxonomy" id="74499"/>
    <lineage>
        <taxon>Eukaryota</taxon>
        <taxon>Fungi</taxon>
        <taxon>Dikarya</taxon>
        <taxon>Ascomycota</taxon>
        <taxon>Pezizomycotina</taxon>
        <taxon>Orbiliomycetes</taxon>
        <taxon>Orbiliales</taxon>
        <taxon>Orbiliaceae</taxon>
        <taxon>Drechslerella</taxon>
    </lineage>
</organism>
<feature type="compositionally biased region" description="Pro residues" evidence="8">
    <location>
        <begin position="183"/>
        <end position="194"/>
    </location>
</feature>
<evidence type="ECO:0000256" key="5">
    <source>
        <dbReference type="ARBA" id="ARBA00022833"/>
    </source>
</evidence>
<dbReference type="Gene3D" id="3.30.710.10">
    <property type="entry name" value="Potassium Channel Kv1.1, Chain A"/>
    <property type="match status" value="1"/>
</dbReference>
<dbReference type="EMBL" id="JAQGDS010000001">
    <property type="protein sequence ID" value="KAJ6264472.1"/>
    <property type="molecule type" value="Genomic_DNA"/>
</dbReference>
<feature type="region of interest" description="Disordered" evidence="8">
    <location>
        <begin position="285"/>
        <end position="352"/>
    </location>
</feature>
<dbReference type="InterPro" id="IPR006652">
    <property type="entry name" value="Kelch_1"/>
</dbReference>
<evidence type="ECO:0000313" key="11">
    <source>
        <dbReference type="Proteomes" id="UP001221413"/>
    </source>
</evidence>
<dbReference type="GO" id="GO:0006351">
    <property type="term" value="P:DNA-templated transcription"/>
    <property type="evidence" value="ECO:0007669"/>
    <property type="project" value="InterPro"/>
</dbReference>
<dbReference type="Pfam" id="PF00651">
    <property type="entry name" value="BTB"/>
    <property type="match status" value="1"/>
</dbReference>
<sequence length="1043" mass="113526">MRPATSSQHQQTFSPTAAAASEQLAIDDGLADTMIIPVRCFSCGKASFSCHRSRCSSANAVLCGQVVGDLWEPYMRLLEEGVNEGDAMDQLGCKRYCCRRMIMTHVDLIEKLLRMDADGEQIQSDGASAAVPGSQRPLSVPLDGGMDGSPAAGSPHADEHARASRPPLSGGSRAAGTKTFTPKPKPPNSPPPSFLPSFLPTAFLTTAIAIATPSRPPAVSFTTSPPVPSPELPRAAAAGWTLCKLPDPALRLGQSQSCSPQLVPSSRRRALSKIYLTGAVSRTDFSLDRSSPNGTGARHPTTDEDEAEAEEEDPAAAPPVREDSSMMAAPAFGQASGGDAEPYRPRAFRTKGQLPSPFSPGDITYFFLVCSLMLTFSAGGRPACLVNASVTGCPDNTIIAFGGFDQFTDEVYNHVLRLDLATFTWTLVDNFGEIPSVRMGHTTTYWRDNKLIVFGGENENRVYLADVYLFDITTSTWSQPQISGPTPRGRSRHSVTLHDDKLYVIGGLHGSDVLDDLVYLDLNTMTWSRAWKFVARFDHTSWVDKNRLYVFGGLTQEMDRTGELCWLDLSEHPTWRSPNGLTPQLSQTSFANDGASGRSSRKEARLAPPSGASSNSQNRYPSPLRQLVGNPPAPGSVNSLRFIRGTDVPTETVGNHFHHFCNSTLLDFVTAANTIRDHETSLSALDLDTLVWKQLADGEDVYINANYRWHYLAISHDETTAYLIGCPLEEEGQDSEYLSDILPIDLRRYGITPECREGELGGPGTIGFDLANMFDDASSADFLITALNENYFSDDDEALWAMVPHPRTSPSTTSLSLQNTSLVHHSHQSPASSSSANSLSSTNNADPAISPTIHVHKLILLSRWPHFQRLYAAKMSEFHSGRLHIPEPYSVVKAFLYYLYTDSIATSLHCPSLATVGGLLVMSNIYNIPRLRALCLGRINRELDVDTAATIWERAGVAGENVLRSKAARYCMMHWGRVVRSEGFRRLSKKAMLELFEEIDVEGRILGGEELEVVGAGGLAGNGGYGFRDGEGGDDDGGEMEIS</sequence>
<feature type="region of interest" description="Disordered" evidence="8">
    <location>
        <begin position="577"/>
        <end position="633"/>
    </location>
</feature>
<dbReference type="Pfam" id="PF01194">
    <property type="entry name" value="RNA_pol_N"/>
    <property type="match status" value="1"/>
</dbReference>
<dbReference type="GO" id="GO:0005665">
    <property type="term" value="C:RNA polymerase II, core complex"/>
    <property type="evidence" value="ECO:0007669"/>
    <property type="project" value="UniProtKB-ARBA"/>
</dbReference>
<dbReference type="GO" id="GO:0003899">
    <property type="term" value="F:DNA-directed RNA polymerase activity"/>
    <property type="evidence" value="ECO:0007669"/>
    <property type="project" value="InterPro"/>
</dbReference>
<feature type="compositionally biased region" description="Acidic residues" evidence="8">
    <location>
        <begin position="303"/>
        <end position="314"/>
    </location>
</feature>
<dbReference type="CDD" id="cd14733">
    <property type="entry name" value="BACK"/>
    <property type="match status" value="1"/>
</dbReference>
<dbReference type="AlphaFoldDB" id="A0AAD6NN64"/>
<proteinExistence type="inferred from homology"/>
<evidence type="ECO:0000256" key="4">
    <source>
        <dbReference type="ARBA" id="ARBA00022737"/>
    </source>
</evidence>
<evidence type="ECO:0000256" key="7">
    <source>
        <dbReference type="ARBA" id="ARBA00025720"/>
    </source>
</evidence>
<evidence type="ECO:0000256" key="6">
    <source>
        <dbReference type="ARBA" id="ARBA00023163"/>
    </source>
</evidence>
<dbReference type="Pfam" id="PF24681">
    <property type="entry name" value="Kelch_KLHDC2_KLHL20_DRC7"/>
    <property type="match status" value="1"/>
</dbReference>
<dbReference type="PANTHER" id="PTHR46093">
    <property type="entry name" value="ACYL-COA-BINDING DOMAIN-CONTAINING PROTEIN 5"/>
    <property type="match status" value="1"/>
</dbReference>
<dbReference type="SMART" id="SM00612">
    <property type="entry name" value="Kelch"/>
    <property type="match status" value="2"/>
</dbReference>
<dbReference type="SUPFAM" id="SSF117281">
    <property type="entry name" value="Kelch motif"/>
    <property type="match status" value="1"/>
</dbReference>
<name>A0AAD6NN64_DREDA</name>
<dbReference type="InterPro" id="IPR000210">
    <property type="entry name" value="BTB/POZ_dom"/>
</dbReference>
<evidence type="ECO:0000256" key="3">
    <source>
        <dbReference type="ARBA" id="ARBA00022723"/>
    </source>
</evidence>
<dbReference type="GO" id="GO:0008270">
    <property type="term" value="F:zinc ion binding"/>
    <property type="evidence" value="ECO:0007669"/>
    <property type="project" value="InterPro"/>
</dbReference>
<dbReference type="InterPro" id="IPR020789">
    <property type="entry name" value="RNA_pol_suN_Zn-BS"/>
</dbReference>
<evidence type="ECO:0000256" key="1">
    <source>
        <dbReference type="ARBA" id="ARBA00022441"/>
    </source>
</evidence>
<dbReference type="InterPro" id="IPR000268">
    <property type="entry name" value="RPABC5/Rpb10"/>
</dbReference>
<dbReference type="GO" id="GO:0003677">
    <property type="term" value="F:DNA binding"/>
    <property type="evidence" value="ECO:0007669"/>
    <property type="project" value="InterPro"/>
</dbReference>
<feature type="domain" description="BTB" evidence="9">
    <location>
        <begin position="853"/>
        <end position="908"/>
    </location>
</feature>
<dbReference type="PROSITE" id="PS01112">
    <property type="entry name" value="RNA_POL_N_8KD"/>
    <property type="match status" value="1"/>
</dbReference>
<dbReference type="PANTHER" id="PTHR46093:SF18">
    <property type="entry name" value="FIBRONECTIN TYPE-III DOMAIN-CONTAINING PROTEIN"/>
    <property type="match status" value="1"/>
</dbReference>
<feature type="region of interest" description="Disordered" evidence="8">
    <location>
        <begin position="811"/>
        <end position="843"/>
    </location>
</feature>
<dbReference type="PROSITE" id="PS50097">
    <property type="entry name" value="BTB"/>
    <property type="match status" value="1"/>
</dbReference>